<feature type="domain" description="RNase H type-1" evidence="9">
    <location>
        <begin position="77"/>
        <end position="211"/>
    </location>
</feature>
<dbReference type="RefSeq" id="WP_337715290.1">
    <property type="nucleotide sequence ID" value="NZ_JBBEUB010000001.1"/>
</dbReference>
<dbReference type="Gene3D" id="3.40.970.10">
    <property type="entry name" value="Ribonuclease H1, N-terminal domain"/>
    <property type="match status" value="1"/>
</dbReference>
<protein>
    <recommendedName>
        <fullName evidence="3 8">Ribonuclease H</fullName>
        <ecNumber evidence="3 8">3.1.26.4</ecNumber>
    </recommendedName>
</protein>
<keyword evidence="11" id="KW-1185">Reference proteome</keyword>
<keyword evidence="8" id="KW-0460">Magnesium</keyword>
<gene>
    <name evidence="10" type="ORF">WAE58_03775</name>
</gene>
<dbReference type="PIRSF" id="PIRSF037839">
    <property type="entry name" value="Ribonuclease_H"/>
    <property type="match status" value="1"/>
</dbReference>
<dbReference type="InterPro" id="IPR009027">
    <property type="entry name" value="Ribosomal_bL9/RNase_H1_N"/>
</dbReference>
<dbReference type="PANTHER" id="PTHR10642:SF26">
    <property type="entry name" value="RIBONUCLEASE H1"/>
    <property type="match status" value="1"/>
</dbReference>
<dbReference type="InterPro" id="IPR011320">
    <property type="entry name" value="RNase_H1_N"/>
</dbReference>
<dbReference type="Gene3D" id="3.30.420.10">
    <property type="entry name" value="Ribonuclease H-like superfamily/Ribonuclease H"/>
    <property type="match status" value="1"/>
</dbReference>
<dbReference type="Pfam" id="PF00075">
    <property type="entry name" value="RNase_H"/>
    <property type="match status" value="1"/>
</dbReference>
<evidence type="ECO:0000256" key="3">
    <source>
        <dbReference type="ARBA" id="ARBA00012180"/>
    </source>
</evidence>
<dbReference type="Proteomes" id="UP001378956">
    <property type="component" value="Unassembled WGS sequence"/>
</dbReference>
<comment type="catalytic activity">
    <reaction evidence="1 8">
        <text>Endonucleolytic cleavage to 5'-phosphomonoester.</text>
        <dbReference type="EC" id="3.1.26.4"/>
    </reaction>
</comment>
<evidence type="ECO:0000313" key="11">
    <source>
        <dbReference type="Proteomes" id="UP001378956"/>
    </source>
</evidence>
<evidence type="ECO:0000256" key="7">
    <source>
        <dbReference type="ARBA" id="ARBA00022801"/>
    </source>
</evidence>
<evidence type="ECO:0000259" key="9">
    <source>
        <dbReference type="PROSITE" id="PS50879"/>
    </source>
</evidence>
<evidence type="ECO:0000256" key="8">
    <source>
        <dbReference type="PIRNR" id="PIRNR037839"/>
    </source>
</evidence>
<evidence type="ECO:0000256" key="1">
    <source>
        <dbReference type="ARBA" id="ARBA00000077"/>
    </source>
</evidence>
<dbReference type="InterPro" id="IPR012337">
    <property type="entry name" value="RNaseH-like_sf"/>
</dbReference>
<evidence type="ECO:0000256" key="5">
    <source>
        <dbReference type="ARBA" id="ARBA00022723"/>
    </source>
</evidence>
<dbReference type="InterPro" id="IPR037056">
    <property type="entry name" value="RNase_H1_N_sf"/>
</dbReference>
<dbReference type="PANTHER" id="PTHR10642">
    <property type="entry name" value="RIBONUCLEASE H1"/>
    <property type="match status" value="1"/>
</dbReference>
<keyword evidence="8" id="KW-0963">Cytoplasm</keyword>
<accession>A0ABU8NI22</accession>
<name>A0ABU8NI22_9SPHI</name>
<comment type="function">
    <text evidence="8">Endonuclease that specifically degrades the RNA of RNA-DNA hybrids.</text>
</comment>
<dbReference type="SUPFAM" id="SSF53098">
    <property type="entry name" value="Ribonuclease H-like"/>
    <property type="match status" value="1"/>
</dbReference>
<dbReference type="InterPro" id="IPR036397">
    <property type="entry name" value="RNaseH_sf"/>
</dbReference>
<evidence type="ECO:0000313" key="10">
    <source>
        <dbReference type="EMBL" id="MEJ2901524.1"/>
    </source>
</evidence>
<comment type="subcellular location">
    <subcellularLocation>
        <location evidence="8">Cytoplasm</location>
    </subcellularLocation>
</comment>
<keyword evidence="5 8" id="KW-0479">Metal-binding</keyword>
<dbReference type="EMBL" id="JBBEUB010000001">
    <property type="protein sequence ID" value="MEJ2901524.1"/>
    <property type="molecule type" value="Genomic_DNA"/>
</dbReference>
<comment type="caution">
    <text evidence="10">The sequence shown here is derived from an EMBL/GenBank/DDBJ whole genome shotgun (WGS) entry which is preliminary data.</text>
</comment>
<keyword evidence="6 8" id="KW-0255">Endonuclease</keyword>
<dbReference type="InterPro" id="IPR050092">
    <property type="entry name" value="RNase_H"/>
</dbReference>
<reference evidence="10 11" key="1">
    <citation type="submission" date="2024-03" db="EMBL/GenBank/DDBJ databases">
        <title>Sequence of Lycoming College Course Isolates.</title>
        <authorList>
            <person name="Plotts O."/>
            <person name="Newman J."/>
        </authorList>
    </citation>
    <scope>NUCLEOTIDE SEQUENCE [LARGE SCALE GENOMIC DNA]</scope>
    <source>
        <strain evidence="10 11">CJB-3</strain>
    </source>
</reference>
<proteinExistence type="inferred from homology"/>
<dbReference type="SUPFAM" id="SSF55658">
    <property type="entry name" value="L9 N-domain-like"/>
    <property type="match status" value="1"/>
</dbReference>
<evidence type="ECO:0000256" key="2">
    <source>
        <dbReference type="ARBA" id="ARBA00005300"/>
    </source>
</evidence>
<dbReference type="Pfam" id="PF01693">
    <property type="entry name" value="Cauli_VI"/>
    <property type="match status" value="1"/>
</dbReference>
<comment type="similarity">
    <text evidence="2 8">Belongs to the RNase H family.</text>
</comment>
<organism evidence="10 11">
    <name type="scientific">Pedobacter panaciterrae</name>
    <dbReference type="NCBI Taxonomy" id="363849"/>
    <lineage>
        <taxon>Bacteria</taxon>
        <taxon>Pseudomonadati</taxon>
        <taxon>Bacteroidota</taxon>
        <taxon>Sphingobacteriia</taxon>
        <taxon>Sphingobacteriales</taxon>
        <taxon>Sphingobacteriaceae</taxon>
        <taxon>Pedobacter</taxon>
    </lineage>
</organism>
<dbReference type="EC" id="3.1.26.4" evidence="3 8"/>
<dbReference type="InterPro" id="IPR002156">
    <property type="entry name" value="RNaseH_domain"/>
</dbReference>
<keyword evidence="4 8" id="KW-0540">Nuclease</keyword>
<keyword evidence="7 8" id="KW-0378">Hydrolase</keyword>
<dbReference type="InterPro" id="IPR017290">
    <property type="entry name" value="RNase_H_bac"/>
</dbReference>
<dbReference type="PROSITE" id="PS50879">
    <property type="entry name" value="RNASE_H_1"/>
    <property type="match status" value="1"/>
</dbReference>
<evidence type="ECO:0000256" key="4">
    <source>
        <dbReference type="ARBA" id="ARBA00022722"/>
    </source>
</evidence>
<sequence length="211" mass="23796">MAKEKQKYYTVWVGRKPGVYLSWEDCKAQIHQFEGAVYKSFSSLNQAKEAFARDSATFIGKTKGPNHSSDLSKHSALPEENSLCVDGAWNTKTNAMEYQGVLFPDGERAFHAGPFLTGTNNIAEFLGIVHALTYCKEHPEITLIYSDSQTAITWVKNKMAKTKIATTDINLPIIAIVRRAENWLVNNSYATKIKKWQTKEWGENPADFGRK</sequence>
<evidence type="ECO:0000256" key="6">
    <source>
        <dbReference type="ARBA" id="ARBA00022759"/>
    </source>
</evidence>